<organism evidence="1 2">
    <name type="scientific">Morchella conica CCBAS932</name>
    <dbReference type="NCBI Taxonomy" id="1392247"/>
    <lineage>
        <taxon>Eukaryota</taxon>
        <taxon>Fungi</taxon>
        <taxon>Dikarya</taxon>
        <taxon>Ascomycota</taxon>
        <taxon>Pezizomycotina</taxon>
        <taxon>Pezizomycetes</taxon>
        <taxon>Pezizales</taxon>
        <taxon>Morchellaceae</taxon>
        <taxon>Morchella</taxon>
    </lineage>
</organism>
<dbReference type="EMBL" id="ML119169">
    <property type="protein sequence ID" value="RPB08073.1"/>
    <property type="molecule type" value="Genomic_DNA"/>
</dbReference>
<reference evidence="1 2" key="1">
    <citation type="journal article" date="2018" name="Nat. Ecol. Evol.">
        <title>Pezizomycetes genomes reveal the molecular basis of ectomycorrhizal truffle lifestyle.</title>
        <authorList>
            <person name="Murat C."/>
            <person name="Payen T."/>
            <person name="Noel B."/>
            <person name="Kuo A."/>
            <person name="Morin E."/>
            <person name="Chen J."/>
            <person name="Kohler A."/>
            <person name="Krizsan K."/>
            <person name="Balestrini R."/>
            <person name="Da Silva C."/>
            <person name="Montanini B."/>
            <person name="Hainaut M."/>
            <person name="Levati E."/>
            <person name="Barry K.W."/>
            <person name="Belfiori B."/>
            <person name="Cichocki N."/>
            <person name="Clum A."/>
            <person name="Dockter R.B."/>
            <person name="Fauchery L."/>
            <person name="Guy J."/>
            <person name="Iotti M."/>
            <person name="Le Tacon F."/>
            <person name="Lindquist E.A."/>
            <person name="Lipzen A."/>
            <person name="Malagnac F."/>
            <person name="Mello A."/>
            <person name="Molinier V."/>
            <person name="Miyauchi S."/>
            <person name="Poulain J."/>
            <person name="Riccioni C."/>
            <person name="Rubini A."/>
            <person name="Sitrit Y."/>
            <person name="Splivallo R."/>
            <person name="Traeger S."/>
            <person name="Wang M."/>
            <person name="Zifcakova L."/>
            <person name="Wipf D."/>
            <person name="Zambonelli A."/>
            <person name="Paolocci F."/>
            <person name="Nowrousian M."/>
            <person name="Ottonello S."/>
            <person name="Baldrian P."/>
            <person name="Spatafora J.W."/>
            <person name="Henrissat B."/>
            <person name="Nagy L.G."/>
            <person name="Aury J.M."/>
            <person name="Wincker P."/>
            <person name="Grigoriev I.V."/>
            <person name="Bonfante P."/>
            <person name="Martin F.M."/>
        </authorList>
    </citation>
    <scope>NUCLEOTIDE SEQUENCE [LARGE SCALE GENOMIC DNA]</scope>
    <source>
        <strain evidence="1 2">CCBAS932</strain>
    </source>
</reference>
<dbReference type="AlphaFoldDB" id="A0A3N4KC51"/>
<protein>
    <submittedName>
        <fullName evidence="1">Uncharacterized protein</fullName>
    </submittedName>
</protein>
<dbReference type="Proteomes" id="UP000277580">
    <property type="component" value="Unassembled WGS sequence"/>
</dbReference>
<dbReference type="InParanoid" id="A0A3N4KC51"/>
<sequence>MDGAEPNGRRGRWLQRKGWMRKIGHGLEGRFTAIVYPLLLLLYLHVPTTTTTTTTPLLHARTRSAHVSLASRVRVYGTVDHSSHHPPPPPQPAKPHSHYVHIQTSGLCYFLV</sequence>
<proteinExistence type="predicted"/>
<evidence type="ECO:0000313" key="1">
    <source>
        <dbReference type="EMBL" id="RPB08073.1"/>
    </source>
</evidence>
<name>A0A3N4KC51_9PEZI</name>
<evidence type="ECO:0000313" key="2">
    <source>
        <dbReference type="Proteomes" id="UP000277580"/>
    </source>
</evidence>
<keyword evidence="2" id="KW-1185">Reference proteome</keyword>
<gene>
    <name evidence="1" type="ORF">P167DRAFT_367802</name>
</gene>
<accession>A0A3N4KC51</accession>